<name>A0A3R9MPU3_STROR</name>
<proteinExistence type="predicted"/>
<gene>
    <name evidence="1" type="ORF">D8844_08390</name>
</gene>
<dbReference type="AlphaFoldDB" id="A0A3R9MPU3"/>
<dbReference type="RefSeq" id="WP_125423441.1">
    <property type="nucleotide sequence ID" value="NZ_RMVK01000007.1"/>
</dbReference>
<accession>A0A3R9MPU3</accession>
<dbReference type="Proteomes" id="UP000267979">
    <property type="component" value="Unassembled WGS sequence"/>
</dbReference>
<reference evidence="1 2" key="1">
    <citation type="submission" date="2018-11" db="EMBL/GenBank/DDBJ databases">
        <title>Species Designations Belie Phenotypic and Genotypic Heterogeneity in Oral Streptococci.</title>
        <authorList>
            <person name="Velsko I."/>
        </authorList>
    </citation>
    <scope>NUCLEOTIDE SEQUENCE [LARGE SCALE GENOMIC DNA]</scope>
    <source>
        <strain evidence="1 2">BCC52</strain>
    </source>
</reference>
<sequence length="320" mass="38379">MEDTIFYDDFFHYSVVLNTEFMTAADFLFDGLESMIYVTYFQSYSESKIFKAYYQIAVGIERIQKIILNLAYNQLEGDKKQEFSSQIDKAFYGHNHEQLNNLLIQYMEIKTKLQKQENKFLSQLMEFYSTHRYSKFQKDTELTSLFKFHTGESFQMDTEKFHCRLNEIFDSVEKILSFYFDILDIIQSKVRNYLGETGTDTKLFIIYNFSNVLKSFFKLFILAKLEYRNRTSDFCPLYTTVEKSLSSIDIYFGGNGSTVIYALFDYYYRTVESRDWQDFDFPLPFRNGDKRKLKFQLSELDKIVAYYENRNPDIYKFWGL</sequence>
<dbReference type="EMBL" id="RMVK01000007">
    <property type="protein sequence ID" value="RSK16308.1"/>
    <property type="molecule type" value="Genomic_DNA"/>
</dbReference>
<organism evidence="1 2">
    <name type="scientific">Streptococcus oralis</name>
    <dbReference type="NCBI Taxonomy" id="1303"/>
    <lineage>
        <taxon>Bacteria</taxon>
        <taxon>Bacillati</taxon>
        <taxon>Bacillota</taxon>
        <taxon>Bacilli</taxon>
        <taxon>Lactobacillales</taxon>
        <taxon>Streptococcaceae</taxon>
        <taxon>Streptococcus</taxon>
    </lineage>
</organism>
<comment type="caution">
    <text evidence="1">The sequence shown here is derived from an EMBL/GenBank/DDBJ whole genome shotgun (WGS) entry which is preliminary data.</text>
</comment>
<protein>
    <submittedName>
        <fullName evidence="1">Uncharacterized protein</fullName>
    </submittedName>
</protein>
<evidence type="ECO:0000313" key="2">
    <source>
        <dbReference type="Proteomes" id="UP000267979"/>
    </source>
</evidence>
<evidence type="ECO:0000313" key="1">
    <source>
        <dbReference type="EMBL" id="RSK16308.1"/>
    </source>
</evidence>